<name>A0A9X9X2D6_9PROT</name>
<comment type="caution">
    <text evidence="4">The sequence shown here is derived from an EMBL/GenBank/DDBJ whole genome shotgun (WGS) entry which is preliminary data.</text>
</comment>
<evidence type="ECO:0000313" key="4">
    <source>
        <dbReference type="EMBL" id="MBR0673565.1"/>
    </source>
</evidence>
<keyword evidence="1" id="KW-0472">Membrane</keyword>
<keyword evidence="2" id="KW-0732">Signal</keyword>
<feature type="domain" description="Excalibur calcium-binding" evidence="3">
    <location>
        <begin position="150"/>
        <end position="186"/>
    </location>
</feature>
<feature type="transmembrane region" description="Helical" evidence="1">
    <location>
        <begin position="47"/>
        <end position="67"/>
    </location>
</feature>
<evidence type="ECO:0000256" key="1">
    <source>
        <dbReference type="SAM" id="Phobius"/>
    </source>
</evidence>
<dbReference type="InterPro" id="IPR008613">
    <property type="entry name" value="Excalibur_Ca-bd_domain"/>
</dbReference>
<reference evidence="4" key="1">
    <citation type="submission" date="2020-01" db="EMBL/GenBank/DDBJ databases">
        <authorList>
            <person name="Rat A."/>
        </authorList>
    </citation>
    <scope>NUCLEOTIDE SEQUENCE</scope>
    <source>
        <strain evidence="4">LMG 31231</strain>
    </source>
</reference>
<dbReference type="SMART" id="SM00894">
    <property type="entry name" value="Excalibur"/>
    <property type="match status" value="1"/>
</dbReference>
<evidence type="ECO:0000259" key="3">
    <source>
        <dbReference type="SMART" id="SM00894"/>
    </source>
</evidence>
<feature type="signal peptide" evidence="2">
    <location>
        <begin position="1"/>
        <end position="26"/>
    </location>
</feature>
<gene>
    <name evidence="4" type="ORF">GXW76_20505</name>
</gene>
<evidence type="ECO:0000256" key="2">
    <source>
        <dbReference type="SAM" id="SignalP"/>
    </source>
</evidence>
<reference evidence="4" key="2">
    <citation type="journal article" date="2021" name="Syst. Appl. Microbiol.">
        <title>Roseomonas hellenica sp. nov., isolated from roots of wild-growing Alkanna tinctoria.</title>
        <authorList>
            <person name="Rat A."/>
            <person name="Naranjo H.D."/>
            <person name="Lebbe L."/>
            <person name="Cnockaert M."/>
            <person name="Krigas N."/>
            <person name="Grigoriadou K."/>
            <person name="Maloupa E."/>
            <person name="Willems A."/>
        </authorList>
    </citation>
    <scope>NUCLEOTIDE SEQUENCE</scope>
    <source>
        <strain evidence="4">LMG 31231</strain>
    </source>
</reference>
<dbReference type="EMBL" id="JAAEDM010000077">
    <property type="protein sequence ID" value="MBR0673565.1"/>
    <property type="molecule type" value="Genomic_DNA"/>
</dbReference>
<evidence type="ECO:0000313" key="5">
    <source>
        <dbReference type="Proteomes" id="UP001138751"/>
    </source>
</evidence>
<proteinExistence type="predicted"/>
<feature type="chain" id="PRO_5040897964" evidence="2">
    <location>
        <begin position="27"/>
        <end position="193"/>
    </location>
</feature>
<keyword evidence="1" id="KW-1133">Transmembrane helix</keyword>
<feature type="transmembrane region" description="Helical" evidence="1">
    <location>
        <begin position="113"/>
        <end position="135"/>
    </location>
</feature>
<dbReference type="Proteomes" id="UP001138751">
    <property type="component" value="Unassembled WGS sequence"/>
</dbReference>
<protein>
    <submittedName>
        <fullName evidence="4">Excalibur calcium-binding domain-containing protein</fullName>
    </submittedName>
</protein>
<sequence>MPWLRLAGASLLVGLAGASCAGAAYATLHPSCRVGLASQACATGIGMLALGGGLLGAGIGLILGIVFHGRDQRAASATRYPVPAHGSVPSVGSRMRRGWHAARRAWWRHRSRIGLLVVAGAAIAAAGGFLLDVLVRSPWPADVTLRHYQARRNCDAARAVGLAPAYRGQPGYWQHLDADNDGIACEPYPVRRW</sequence>
<dbReference type="AlphaFoldDB" id="A0A9X9X2D6"/>
<dbReference type="Pfam" id="PF05901">
    <property type="entry name" value="Excalibur"/>
    <property type="match status" value="1"/>
</dbReference>
<organism evidence="4 5">
    <name type="scientific">Neoroseomonas soli</name>
    <dbReference type="NCBI Taxonomy" id="1081025"/>
    <lineage>
        <taxon>Bacteria</taxon>
        <taxon>Pseudomonadati</taxon>
        <taxon>Pseudomonadota</taxon>
        <taxon>Alphaproteobacteria</taxon>
        <taxon>Acetobacterales</taxon>
        <taxon>Acetobacteraceae</taxon>
        <taxon>Neoroseomonas</taxon>
    </lineage>
</organism>
<keyword evidence="5" id="KW-1185">Reference proteome</keyword>
<dbReference type="PROSITE" id="PS51257">
    <property type="entry name" value="PROKAR_LIPOPROTEIN"/>
    <property type="match status" value="1"/>
</dbReference>
<accession>A0A9X9X2D6</accession>
<keyword evidence="1" id="KW-0812">Transmembrane</keyword>
<dbReference type="RefSeq" id="WP_211863967.1">
    <property type="nucleotide sequence ID" value="NZ_JAAEDM010000077.1"/>
</dbReference>